<dbReference type="EMBL" id="NWSY01000028">
    <property type="protein sequence ID" value="PDT20227.1"/>
    <property type="molecule type" value="Genomic_DNA"/>
</dbReference>
<evidence type="ECO:0000313" key="4">
    <source>
        <dbReference type="Proteomes" id="UP000219914"/>
    </source>
</evidence>
<sequence length="180" mass="19886">MTHNFPARTSSTRDRRAPKTRDVALAGDTADAGQGHVRVVSRRRVKRSPGWSNRALSAVLLLSLVSCTNKDEQSHKQMQEILLWSASAEMILDARLGGRVPEGFTDLAVQRCHREILQLSSQLPQTSRYDEARAAVVRLNGLIAAAHDEIGQGRFDQAHQDLVELHSYEVDQRILLGAGG</sequence>
<dbReference type="AlphaFoldDB" id="A0A2A6K5V9"/>
<comment type="caution">
    <text evidence="2">The sequence shown here is derived from an EMBL/GenBank/DDBJ whole genome shotgun (WGS) entry which is preliminary data.</text>
</comment>
<evidence type="ECO:0000313" key="3">
    <source>
        <dbReference type="EMBL" id="PDT20227.1"/>
    </source>
</evidence>
<dbReference type="EMBL" id="JAVLSF010000025">
    <property type="protein sequence ID" value="MDR9776516.1"/>
    <property type="molecule type" value="Genomic_DNA"/>
</dbReference>
<name>A0A2A6K5V9_9HYPH</name>
<feature type="region of interest" description="Disordered" evidence="1">
    <location>
        <begin position="1"/>
        <end position="22"/>
    </location>
</feature>
<evidence type="ECO:0000313" key="2">
    <source>
        <dbReference type="EMBL" id="MDR9776516.1"/>
    </source>
</evidence>
<dbReference type="Proteomes" id="UP001268610">
    <property type="component" value="Unassembled WGS sequence"/>
</dbReference>
<dbReference type="RefSeq" id="WP_097536962.1">
    <property type="nucleotide sequence ID" value="NZ_JAVLSD010000026.1"/>
</dbReference>
<reference evidence="2" key="2">
    <citation type="submission" date="2023-04" db="EMBL/GenBank/DDBJ databases">
        <title>Genomic characterization of faba bean (Vicia faba) microsymbionts in Mexican soils.</title>
        <authorList>
            <person name="Rivera Orduna F.N."/>
            <person name="Guevara-Luna J."/>
            <person name="Yan J."/>
            <person name="Arroyo-Herrera I."/>
            <person name="Li Y."/>
            <person name="Vasquez-Murrieta M.S."/>
            <person name="Wang E.T."/>
        </authorList>
    </citation>
    <scope>NUCLEOTIDE SEQUENCE</scope>
    <source>
        <strain evidence="2">CH26</strain>
    </source>
</reference>
<evidence type="ECO:0000313" key="5">
    <source>
        <dbReference type="Proteomes" id="UP001268610"/>
    </source>
</evidence>
<dbReference type="Proteomes" id="UP000219914">
    <property type="component" value="Unassembled WGS sequence"/>
</dbReference>
<organism evidence="2 5">
    <name type="scientific">Rhizobium hidalgonense</name>
    <dbReference type="NCBI Taxonomy" id="1538159"/>
    <lineage>
        <taxon>Bacteria</taxon>
        <taxon>Pseudomonadati</taxon>
        <taxon>Pseudomonadota</taxon>
        <taxon>Alphaproteobacteria</taxon>
        <taxon>Hyphomicrobiales</taxon>
        <taxon>Rhizobiaceae</taxon>
        <taxon>Rhizobium/Agrobacterium group</taxon>
        <taxon>Rhizobium</taxon>
    </lineage>
</organism>
<protein>
    <submittedName>
        <fullName evidence="2">Uncharacterized protein</fullName>
    </submittedName>
</protein>
<evidence type="ECO:0000256" key="1">
    <source>
        <dbReference type="SAM" id="MobiDB-lite"/>
    </source>
</evidence>
<keyword evidence="4" id="KW-1185">Reference proteome</keyword>
<gene>
    <name evidence="3" type="ORF">CO674_28445</name>
    <name evidence="2" type="ORF">RJJ65_28470</name>
</gene>
<feature type="compositionally biased region" description="Polar residues" evidence="1">
    <location>
        <begin position="1"/>
        <end position="10"/>
    </location>
</feature>
<reference evidence="3 4" key="1">
    <citation type="submission" date="2017-09" db="EMBL/GenBank/DDBJ databases">
        <title>Comparative genomics of rhizobia isolated from Phaseolus vulgaris in China.</title>
        <authorList>
            <person name="Tong W."/>
        </authorList>
    </citation>
    <scope>NUCLEOTIDE SEQUENCE [LARGE SCALE GENOMIC DNA]</scope>
    <source>
        <strain evidence="3 4">FH14</strain>
    </source>
</reference>
<accession>A0A2A6K5V9</accession>
<feature type="compositionally biased region" description="Basic and acidic residues" evidence="1">
    <location>
        <begin position="11"/>
        <end position="22"/>
    </location>
</feature>
<proteinExistence type="predicted"/>